<feature type="domain" description="ImpA C-terminal" evidence="2">
    <location>
        <begin position="321"/>
        <end position="468"/>
    </location>
</feature>
<protein>
    <submittedName>
        <fullName evidence="3">VasL domain-containing protein</fullName>
    </submittedName>
</protein>
<comment type="caution">
    <text evidence="3">The sequence shown here is derived from an EMBL/GenBank/DDBJ whole genome shotgun (WGS) entry which is preliminary data.</text>
</comment>
<dbReference type="PANTHER" id="PTHR37024:SF5">
    <property type="entry name" value="IMPA N-TERMINAL DOMAIN-CONTAINING PROTEIN"/>
    <property type="match status" value="1"/>
</dbReference>
<organism evidence="3 4">
    <name type="scientific">Pseudaeromonas paramecii</name>
    <dbReference type="NCBI Taxonomy" id="2138166"/>
    <lineage>
        <taxon>Bacteria</taxon>
        <taxon>Pseudomonadati</taxon>
        <taxon>Pseudomonadota</taxon>
        <taxon>Gammaproteobacteria</taxon>
        <taxon>Aeromonadales</taxon>
        <taxon>Aeromonadaceae</taxon>
        <taxon>Pseudaeromonas</taxon>
    </lineage>
</organism>
<feature type="domain" description="ImpA N-terminal" evidence="1">
    <location>
        <begin position="9"/>
        <end position="114"/>
    </location>
</feature>
<dbReference type="Proteomes" id="UP001501321">
    <property type="component" value="Unassembled WGS sequence"/>
</dbReference>
<reference evidence="4" key="1">
    <citation type="journal article" date="2019" name="Int. J. Syst. Evol. Microbiol.">
        <title>The Global Catalogue of Microorganisms (GCM) 10K type strain sequencing project: providing services to taxonomists for standard genome sequencing and annotation.</title>
        <authorList>
            <consortium name="The Broad Institute Genomics Platform"/>
            <consortium name="The Broad Institute Genome Sequencing Center for Infectious Disease"/>
            <person name="Wu L."/>
            <person name="Ma J."/>
        </authorList>
    </citation>
    <scope>NUCLEOTIDE SEQUENCE [LARGE SCALE GENOMIC DNA]</scope>
    <source>
        <strain evidence="4">JCM 32226</strain>
    </source>
</reference>
<name>A0ABP8Q6Q1_9GAMM</name>
<evidence type="ECO:0000313" key="4">
    <source>
        <dbReference type="Proteomes" id="UP001501321"/>
    </source>
</evidence>
<dbReference type="Pfam" id="PF12486">
    <property type="entry name" value="VasL"/>
    <property type="match status" value="1"/>
</dbReference>
<gene>
    <name evidence="3" type="ORF">GCM10023095_14040</name>
</gene>
<dbReference type="EMBL" id="BAABFC010000009">
    <property type="protein sequence ID" value="GAA4497436.1"/>
    <property type="molecule type" value="Genomic_DNA"/>
</dbReference>
<keyword evidence="4" id="KW-1185">Reference proteome</keyword>
<dbReference type="InterPro" id="IPR010657">
    <property type="entry name" value="ImpA_N"/>
</dbReference>
<evidence type="ECO:0000313" key="3">
    <source>
        <dbReference type="EMBL" id="GAA4497436.1"/>
    </source>
</evidence>
<evidence type="ECO:0000259" key="1">
    <source>
        <dbReference type="Pfam" id="PF06812"/>
    </source>
</evidence>
<evidence type="ECO:0000259" key="2">
    <source>
        <dbReference type="Pfam" id="PF12486"/>
    </source>
</evidence>
<sequence>MDMQDKQQALQVGRDPRLLPEYEALRAEINKLSHASRPEVDWQRIHGLCQTIFEKHGVDLQTSLYFCLARARLYGLQGFTEGCEFLANLIVTQWDLFWPAPSQARARVEMLDWFIARVGEVLRQFVIGQEQKRLVYRCERALQLISEKLHGCGLARVPRIENLLHYIEGFTQLFDETQLVVETDDGVAEVQDVAGLSIPPLVFFQQEPGEPGGQAAVLPQGSLLVGRDKAAIQPTRLKLQPRRRFSGRFWFTCGLLSCALPTALWWGWQQWQQEQLAAWAQLNDPAAALPLAPDGQTLRQVRQTLGEARLQQQEGTLVAAYQAQLQRLSQVTPLYWYQYGDDLNRAMQQLYPDSLAVQAMTQQWQRSLAPGAVGAGQDPAYLTARQGVDALLDRLLELERQHKSVTISYLKSQLYEVQKSLIQGEPLAERLSQLERLSRLERQALDPAQLSRLADELKALDLRLYHLQQAARQPG</sequence>
<accession>A0ABP8Q6Q1</accession>
<proteinExistence type="predicted"/>
<dbReference type="PANTHER" id="PTHR37024">
    <property type="entry name" value="TYPE VI SECRETION SYSTEM DUF2094 AND IMPA-RELATED DOMAIN PROTEIN"/>
    <property type="match status" value="1"/>
</dbReference>
<dbReference type="InterPro" id="IPR021069">
    <property type="entry name" value="ImpA_C"/>
</dbReference>
<dbReference type="Pfam" id="PF06812">
    <property type="entry name" value="ImpA_N"/>
    <property type="match status" value="1"/>
</dbReference>